<dbReference type="PROSITE" id="PS51257">
    <property type="entry name" value="PROKAR_LIPOPROTEIN"/>
    <property type="match status" value="1"/>
</dbReference>
<gene>
    <name evidence="2" type="ORF">OKA05_24505</name>
</gene>
<evidence type="ECO:0000256" key="1">
    <source>
        <dbReference type="SAM" id="SignalP"/>
    </source>
</evidence>
<dbReference type="RefSeq" id="WP_264489849.1">
    <property type="nucleotide sequence ID" value="NZ_JAPDDT010000017.1"/>
</dbReference>
<reference evidence="2 3" key="1">
    <citation type="submission" date="2022-10" db="EMBL/GenBank/DDBJ databases">
        <title>Luteolibacter arcticus strain CCTCC AB 2014275, whole genome shotgun sequencing project.</title>
        <authorList>
            <person name="Zhao G."/>
            <person name="Shen L."/>
        </authorList>
    </citation>
    <scope>NUCLEOTIDE SEQUENCE [LARGE SCALE GENOMIC DNA]</scope>
    <source>
        <strain evidence="2 3">CCTCC AB 2014275</strain>
    </source>
</reference>
<dbReference type="Proteomes" id="UP001320876">
    <property type="component" value="Unassembled WGS sequence"/>
</dbReference>
<feature type="chain" id="PRO_5047057134" evidence="1">
    <location>
        <begin position="23"/>
        <end position="137"/>
    </location>
</feature>
<feature type="signal peptide" evidence="1">
    <location>
        <begin position="1"/>
        <end position="22"/>
    </location>
</feature>
<proteinExistence type="predicted"/>
<dbReference type="EMBL" id="JAPDDT010000017">
    <property type="protein sequence ID" value="MCW1925742.1"/>
    <property type="molecule type" value="Genomic_DNA"/>
</dbReference>
<sequence length="137" mass="14901">MSMKLATFACLSALAVVPLGLAGCNKSFLRTSTTVSSSSRTDLTVNGRRKITKKANDLTRKLETTSDVVMTTGKVTSFPKGAVIKLEETGSPKPRVAEMRENGGSLELWVSESGAFRRGSAEEETWREEFLKDVIDP</sequence>
<comment type="caution">
    <text evidence="2">The sequence shown here is derived from an EMBL/GenBank/DDBJ whole genome shotgun (WGS) entry which is preliminary data.</text>
</comment>
<evidence type="ECO:0000313" key="2">
    <source>
        <dbReference type="EMBL" id="MCW1925742.1"/>
    </source>
</evidence>
<keyword evidence="3" id="KW-1185">Reference proteome</keyword>
<accession>A0ABT3GQF5</accession>
<keyword evidence="1" id="KW-0732">Signal</keyword>
<evidence type="ECO:0000313" key="3">
    <source>
        <dbReference type="Proteomes" id="UP001320876"/>
    </source>
</evidence>
<organism evidence="2 3">
    <name type="scientific">Luteolibacter arcticus</name>
    <dbReference type="NCBI Taxonomy" id="1581411"/>
    <lineage>
        <taxon>Bacteria</taxon>
        <taxon>Pseudomonadati</taxon>
        <taxon>Verrucomicrobiota</taxon>
        <taxon>Verrucomicrobiia</taxon>
        <taxon>Verrucomicrobiales</taxon>
        <taxon>Verrucomicrobiaceae</taxon>
        <taxon>Luteolibacter</taxon>
    </lineage>
</organism>
<name>A0ABT3GQF5_9BACT</name>
<protein>
    <submittedName>
        <fullName evidence="2">Uncharacterized protein</fullName>
    </submittedName>
</protein>